<evidence type="ECO:0000256" key="1">
    <source>
        <dbReference type="ARBA" id="ARBA00004225"/>
    </source>
</evidence>
<sequence length="415" mass="45909">MTAAPGGQTGSLPVVKPQLKAAEAFAAAKRPSHGDAGDETGTVKKPPQANAATSFTAAGMRAVTARAVAFYFRAPIKAFFPGRIDYMGYARAINPRVQANLGWSWRISTPALLAHAVKTHGWGFLPNQVLPPMLGNTLIGAILYTAYLQALGSLHEPSSRSTKRIFPPPSFGQTFSAGLIAGGIQSLVAAPLDALQVRFRTADMLEGKYKTMWQYASHKLHDIGLRGIFGGFTLSLLKDSLGAALFFSTFECVKSQAYYSFVTNYYGIYSPTSIYLNDRPVIKPHYTVEPAFLLLAGMTASVAQQAIQHPLSELQNVHYGRLESIDYQAHEEARPRQTIRRYYHAYEKTIEQCQILSRRAGGWRSYLYKGFFMSTIRQVPSTSAALIIFELVRRKFAFESEEVRIEKDGFDILLT</sequence>
<evidence type="ECO:0000256" key="9">
    <source>
        <dbReference type="ARBA" id="ARBA00023136"/>
    </source>
</evidence>
<evidence type="ECO:0000256" key="12">
    <source>
        <dbReference type="SAM" id="MobiDB-lite"/>
    </source>
</evidence>
<keyword evidence="7" id="KW-1133">Transmembrane helix</keyword>
<keyword evidence="4 10" id="KW-0812">Transmembrane</keyword>
<evidence type="ECO:0000256" key="5">
    <source>
        <dbReference type="ARBA" id="ARBA00022737"/>
    </source>
</evidence>
<dbReference type="SUPFAM" id="SSF103506">
    <property type="entry name" value="Mitochondrial carrier"/>
    <property type="match status" value="1"/>
</dbReference>
<evidence type="ECO:0000256" key="7">
    <source>
        <dbReference type="ARBA" id="ARBA00022989"/>
    </source>
</evidence>
<accession>A0A6A6QA52</accession>
<dbReference type="PANTHER" id="PTHR45624:SF26">
    <property type="entry name" value="CARRIER PROTEIN, PUTATIVE (AFU_ORTHOLOGUE AFUA_1G07710)-RELATED"/>
    <property type="match status" value="1"/>
</dbReference>
<dbReference type="PROSITE" id="PS50920">
    <property type="entry name" value="SOLCAR"/>
    <property type="match status" value="1"/>
</dbReference>
<dbReference type="Proteomes" id="UP000799750">
    <property type="component" value="Unassembled WGS sequence"/>
</dbReference>
<name>A0A6A6QA52_9PEZI</name>
<keyword evidence="6" id="KW-0999">Mitochondrion inner membrane</keyword>
<dbReference type="GO" id="GO:0031966">
    <property type="term" value="C:mitochondrial membrane"/>
    <property type="evidence" value="ECO:0007669"/>
    <property type="project" value="UniProtKB-SubCell"/>
</dbReference>
<evidence type="ECO:0000256" key="10">
    <source>
        <dbReference type="PROSITE-ProRule" id="PRU00282"/>
    </source>
</evidence>
<evidence type="ECO:0000313" key="13">
    <source>
        <dbReference type="EMBL" id="KAF2488991.1"/>
    </source>
</evidence>
<gene>
    <name evidence="13" type="ORF">BU16DRAFT_520080</name>
</gene>
<keyword evidence="8" id="KW-0496">Mitochondrion</keyword>
<evidence type="ECO:0000256" key="6">
    <source>
        <dbReference type="ARBA" id="ARBA00022792"/>
    </source>
</evidence>
<evidence type="ECO:0000256" key="2">
    <source>
        <dbReference type="ARBA" id="ARBA00006375"/>
    </source>
</evidence>
<reference evidence="13" key="1">
    <citation type="journal article" date="2020" name="Stud. Mycol.">
        <title>101 Dothideomycetes genomes: a test case for predicting lifestyles and emergence of pathogens.</title>
        <authorList>
            <person name="Haridas S."/>
            <person name="Albert R."/>
            <person name="Binder M."/>
            <person name="Bloem J."/>
            <person name="Labutti K."/>
            <person name="Salamov A."/>
            <person name="Andreopoulos B."/>
            <person name="Baker S."/>
            <person name="Barry K."/>
            <person name="Bills G."/>
            <person name="Bluhm B."/>
            <person name="Cannon C."/>
            <person name="Castanera R."/>
            <person name="Culley D."/>
            <person name="Daum C."/>
            <person name="Ezra D."/>
            <person name="Gonzalez J."/>
            <person name="Henrissat B."/>
            <person name="Kuo A."/>
            <person name="Liang C."/>
            <person name="Lipzen A."/>
            <person name="Lutzoni F."/>
            <person name="Magnuson J."/>
            <person name="Mondo S."/>
            <person name="Nolan M."/>
            <person name="Ohm R."/>
            <person name="Pangilinan J."/>
            <person name="Park H.-J."/>
            <person name="Ramirez L."/>
            <person name="Alfaro M."/>
            <person name="Sun H."/>
            <person name="Tritt A."/>
            <person name="Yoshinaga Y."/>
            <person name="Zwiers L.-H."/>
            <person name="Turgeon B."/>
            <person name="Goodwin S."/>
            <person name="Spatafora J."/>
            <person name="Crous P."/>
            <person name="Grigoriev I."/>
        </authorList>
    </citation>
    <scope>NUCLEOTIDE SEQUENCE</scope>
    <source>
        <strain evidence="13">CBS 269.34</strain>
    </source>
</reference>
<organism evidence="13 14">
    <name type="scientific">Lophium mytilinum</name>
    <dbReference type="NCBI Taxonomy" id="390894"/>
    <lineage>
        <taxon>Eukaryota</taxon>
        <taxon>Fungi</taxon>
        <taxon>Dikarya</taxon>
        <taxon>Ascomycota</taxon>
        <taxon>Pezizomycotina</taxon>
        <taxon>Dothideomycetes</taxon>
        <taxon>Pleosporomycetidae</taxon>
        <taxon>Mytilinidiales</taxon>
        <taxon>Mytilinidiaceae</taxon>
        <taxon>Lophium</taxon>
    </lineage>
</organism>
<dbReference type="InterPro" id="IPR018108">
    <property type="entry name" value="MCP_transmembrane"/>
</dbReference>
<dbReference type="Gene3D" id="1.50.40.10">
    <property type="entry name" value="Mitochondrial carrier domain"/>
    <property type="match status" value="1"/>
</dbReference>
<feature type="repeat" description="Solcar" evidence="10">
    <location>
        <begin position="169"/>
        <end position="256"/>
    </location>
</feature>
<dbReference type="InterPro" id="IPR023395">
    <property type="entry name" value="MCP_dom_sf"/>
</dbReference>
<dbReference type="AlphaFoldDB" id="A0A6A6QA52"/>
<keyword evidence="3 11" id="KW-0813">Transport</keyword>
<evidence type="ECO:0000256" key="3">
    <source>
        <dbReference type="ARBA" id="ARBA00022448"/>
    </source>
</evidence>
<dbReference type="PANTHER" id="PTHR45624">
    <property type="entry name" value="MITOCHONDRIAL BASIC AMINO ACIDS TRANSPORTER-RELATED"/>
    <property type="match status" value="1"/>
</dbReference>
<dbReference type="Pfam" id="PF00153">
    <property type="entry name" value="Mito_carr"/>
    <property type="match status" value="1"/>
</dbReference>
<dbReference type="EMBL" id="MU004200">
    <property type="protein sequence ID" value="KAF2488991.1"/>
    <property type="molecule type" value="Genomic_DNA"/>
</dbReference>
<evidence type="ECO:0000256" key="4">
    <source>
        <dbReference type="ARBA" id="ARBA00022692"/>
    </source>
</evidence>
<keyword evidence="5" id="KW-0677">Repeat</keyword>
<comment type="subcellular location">
    <subcellularLocation>
        <location evidence="1">Mitochondrion membrane</location>
        <topology evidence="1">Multi-pass membrane protein</topology>
    </subcellularLocation>
</comment>
<proteinExistence type="inferred from homology"/>
<evidence type="ECO:0000256" key="11">
    <source>
        <dbReference type="RuleBase" id="RU000488"/>
    </source>
</evidence>
<evidence type="ECO:0000256" key="8">
    <source>
        <dbReference type="ARBA" id="ARBA00023128"/>
    </source>
</evidence>
<protein>
    <submittedName>
        <fullName evidence="13">Mitochondrial carrier protein-like protein</fullName>
    </submittedName>
</protein>
<evidence type="ECO:0000313" key="14">
    <source>
        <dbReference type="Proteomes" id="UP000799750"/>
    </source>
</evidence>
<dbReference type="GO" id="GO:0022857">
    <property type="term" value="F:transmembrane transporter activity"/>
    <property type="evidence" value="ECO:0007669"/>
    <property type="project" value="TreeGrafter"/>
</dbReference>
<keyword evidence="14" id="KW-1185">Reference proteome</keyword>
<dbReference type="OrthoDB" id="3364892at2759"/>
<dbReference type="InterPro" id="IPR050567">
    <property type="entry name" value="Mitochondrial_Carrier"/>
</dbReference>
<keyword evidence="9 10" id="KW-0472">Membrane</keyword>
<feature type="region of interest" description="Disordered" evidence="12">
    <location>
        <begin position="26"/>
        <end position="48"/>
    </location>
</feature>
<comment type="similarity">
    <text evidence="2 11">Belongs to the mitochondrial carrier (TC 2.A.29) family.</text>
</comment>